<evidence type="ECO:0000313" key="3">
    <source>
        <dbReference type="Proteomes" id="UP000623467"/>
    </source>
</evidence>
<organism evidence="2 3">
    <name type="scientific">Mycena sanguinolenta</name>
    <dbReference type="NCBI Taxonomy" id="230812"/>
    <lineage>
        <taxon>Eukaryota</taxon>
        <taxon>Fungi</taxon>
        <taxon>Dikarya</taxon>
        <taxon>Basidiomycota</taxon>
        <taxon>Agaricomycotina</taxon>
        <taxon>Agaricomycetes</taxon>
        <taxon>Agaricomycetidae</taxon>
        <taxon>Agaricales</taxon>
        <taxon>Marasmiineae</taxon>
        <taxon>Mycenaceae</taxon>
        <taxon>Mycena</taxon>
    </lineage>
</organism>
<keyword evidence="3" id="KW-1185">Reference proteome</keyword>
<dbReference type="EMBL" id="JACAZH010000015">
    <property type="protein sequence ID" value="KAF7349583.1"/>
    <property type="molecule type" value="Genomic_DNA"/>
</dbReference>
<evidence type="ECO:0000313" key="2">
    <source>
        <dbReference type="EMBL" id="KAF7349583.1"/>
    </source>
</evidence>
<feature type="region of interest" description="Disordered" evidence="1">
    <location>
        <begin position="162"/>
        <end position="200"/>
    </location>
</feature>
<name>A0A8H6XXV1_9AGAR</name>
<comment type="caution">
    <text evidence="2">The sequence shown here is derived from an EMBL/GenBank/DDBJ whole genome shotgun (WGS) entry which is preliminary data.</text>
</comment>
<sequence>MTFSHYFSSLSSSAGGIGISAIDLVDADDFLGPFTHASPDLQGMGEEGLRGGSGFGSVPPSASASGLGFVPPPFASGLGFVPSSLAFRLHTPPTSAFLVLRLYTATDSAKRSSYSFSLRLRARLRFSLPRISTPPTSGLLPRTSTPPTSAFLSLSPTPTPISALLPRISTPPTSAKGSEETDEETERREGKRLVGEGQGMGLPAASFTRALALFPDDERRERRGAEGVGSGEKKARKRGGWRVGSGGVFVVDGGLCGGKDVEDVFGAGFYDTTTDSPATT</sequence>
<proteinExistence type="predicted"/>
<evidence type="ECO:0000256" key="1">
    <source>
        <dbReference type="SAM" id="MobiDB-lite"/>
    </source>
</evidence>
<dbReference type="AlphaFoldDB" id="A0A8H6XXV1"/>
<accession>A0A8H6XXV1</accession>
<reference evidence="2" key="1">
    <citation type="submission" date="2020-05" db="EMBL/GenBank/DDBJ databases">
        <title>Mycena genomes resolve the evolution of fungal bioluminescence.</title>
        <authorList>
            <person name="Tsai I.J."/>
        </authorList>
    </citation>
    <scope>NUCLEOTIDE SEQUENCE</scope>
    <source>
        <strain evidence="2">160909Yilan</strain>
    </source>
</reference>
<dbReference type="Proteomes" id="UP000623467">
    <property type="component" value="Unassembled WGS sequence"/>
</dbReference>
<protein>
    <submittedName>
        <fullName evidence="2">Uncharacterized protein</fullName>
    </submittedName>
</protein>
<feature type="region of interest" description="Disordered" evidence="1">
    <location>
        <begin position="217"/>
        <end position="240"/>
    </location>
</feature>
<gene>
    <name evidence="2" type="ORF">MSAN_01683600</name>
</gene>
<feature type="compositionally biased region" description="Basic and acidic residues" evidence="1">
    <location>
        <begin position="185"/>
        <end position="194"/>
    </location>
</feature>